<feature type="transmembrane region" description="Helical" evidence="2">
    <location>
        <begin position="697"/>
        <end position="716"/>
    </location>
</feature>
<keyword evidence="4" id="KW-1185">Reference proteome</keyword>
<proteinExistence type="predicted"/>
<feature type="compositionally biased region" description="Pro residues" evidence="1">
    <location>
        <begin position="332"/>
        <end position="347"/>
    </location>
</feature>
<evidence type="ECO:0000256" key="1">
    <source>
        <dbReference type="SAM" id="MobiDB-lite"/>
    </source>
</evidence>
<evidence type="ECO:0000313" key="4">
    <source>
        <dbReference type="Proteomes" id="UP000807025"/>
    </source>
</evidence>
<feature type="compositionally biased region" description="Pro residues" evidence="1">
    <location>
        <begin position="257"/>
        <end position="266"/>
    </location>
</feature>
<evidence type="ECO:0000256" key="2">
    <source>
        <dbReference type="SAM" id="Phobius"/>
    </source>
</evidence>
<reference evidence="3" key="1">
    <citation type="submission" date="2020-11" db="EMBL/GenBank/DDBJ databases">
        <authorList>
            <consortium name="DOE Joint Genome Institute"/>
            <person name="Ahrendt S."/>
            <person name="Riley R."/>
            <person name="Andreopoulos W."/>
            <person name="Labutti K."/>
            <person name="Pangilinan J."/>
            <person name="Ruiz-Duenas F.J."/>
            <person name="Barrasa J.M."/>
            <person name="Sanchez-Garcia M."/>
            <person name="Camarero S."/>
            <person name="Miyauchi S."/>
            <person name="Serrano A."/>
            <person name="Linde D."/>
            <person name="Babiker R."/>
            <person name="Drula E."/>
            <person name="Ayuso-Fernandez I."/>
            <person name="Pacheco R."/>
            <person name="Padilla G."/>
            <person name="Ferreira P."/>
            <person name="Barriuso J."/>
            <person name="Kellner H."/>
            <person name="Castanera R."/>
            <person name="Alfaro M."/>
            <person name="Ramirez L."/>
            <person name="Pisabarro A.G."/>
            <person name="Kuo A."/>
            <person name="Tritt A."/>
            <person name="Lipzen A."/>
            <person name="He G."/>
            <person name="Yan M."/>
            <person name="Ng V."/>
            <person name="Cullen D."/>
            <person name="Martin F."/>
            <person name="Rosso M.-N."/>
            <person name="Henrissat B."/>
            <person name="Hibbett D."/>
            <person name="Martinez A.T."/>
            <person name="Grigoriev I.V."/>
        </authorList>
    </citation>
    <scope>NUCLEOTIDE SEQUENCE</scope>
    <source>
        <strain evidence="3">ATCC 90797</strain>
    </source>
</reference>
<dbReference type="AlphaFoldDB" id="A0A9P5ZI60"/>
<feature type="compositionally biased region" description="Pro residues" evidence="1">
    <location>
        <begin position="382"/>
        <end position="391"/>
    </location>
</feature>
<feature type="region of interest" description="Disordered" evidence="1">
    <location>
        <begin position="1"/>
        <end position="27"/>
    </location>
</feature>
<gene>
    <name evidence="3" type="ORF">BDN71DRAFT_1534701</name>
</gene>
<name>A0A9P5ZI60_PLEER</name>
<sequence length="788" mass="84362">MITQMIPTTPEGRCDATTPARNPNNHNELHVGYSNGDISGHRFHNLKSDGTSEARSVMKTMSMDCGKHTPWRLAFYQQGGSDRMILAMHHKRDHKTGVIAIRMPALNSDNVETLWEIETRQDYILSFAISPDQSRFAIIYAYGGLEIYATSSEFLTYCMAWDDAANSFPVDACFVHNEQLVIEADKGITIERISLEQAGDQQALSHLDGMALTTGEIVVVTEESHPEASKGGIVFLSSQVIRQDDPTYLKTQRIETPPMPSAPSAPGPSRLDGVHDESSQAAAPKAMTSSNPIPLIIPKVDGGVDDYPNQGSGAPGPARKNDDGEGLLIRAAPPPLPPPPPPPPPSQLPRSMQAPLQTGEEAPSPDFCPGEDQGDVALPGVAPLPPPPQTTTPPTVRGGVDVNHPGEEESSIGGTPAPPKTGEEAPSPTFCPWLPGIEIPAPNTTSSLLWGNGFHDKRSPTSAPSAVSPSPWAVIPSKEAGDDLGGRSSAHGSYTVTFTSVSLKTITAIGILISLYVCYRSIRYRESITAIASNPMEARPSSIAPSLITETVTETATIISLPATSTSFVTHTTTVTSTFIDSTTIVSNHVSTFVMTEMTTKTTTVIAVAPNEYSMGDRHSSIVPSVIAEMVTETATIISVPVASTSFVTHTTTMTSTFTDSQVSTFSATETATLMVTAQTYDLTTSHSTSSSTGARLYGLIFGVFYILLPAVGLMLHHKVVYGHFVCAWTSLDNDYPNVQAFLVRLFRMFTRLKQEDGRADLGEVPKTHEFPGTLLGFHDDGGDNSGD</sequence>
<keyword evidence="2" id="KW-1133">Transmembrane helix</keyword>
<comment type="caution">
    <text evidence="3">The sequence shown here is derived from an EMBL/GenBank/DDBJ whole genome shotgun (WGS) entry which is preliminary data.</text>
</comment>
<organism evidence="3 4">
    <name type="scientific">Pleurotus eryngii</name>
    <name type="common">Boletus of the steppes</name>
    <dbReference type="NCBI Taxonomy" id="5323"/>
    <lineage>
        <taxon>Eukaryota</taxon>
        <taxon>Fungi</taxon>
        <taxon>Dikarya</taxon>
        <taxon>Basidiomycota</taxon>
        <taxon>Agaricomycotina</taxon>
        <taxon>Agaricomycetes</taxon>
        <taxon>Agaricomycetidae</taxon>
        <taxon>Agaricales</taxon>
        <taxon>Pleurotineae</taxon>
        <taxon>Pleurotaceae</taxon>
        <taxon>Pleurotus</taxon>
    </lineage>
</organism>
<dbReference type="EMBL" id="MU154700">
    <property type="protein sequence ID" value="KAF9488727.1"/>
    <property type="molecule type" value="Genomic_DNA"/>
</dbReference>
<accession>A0A9P5ZI60</accession>
<dbReference type="Proteomes" id="UP000807025">
    <property type="component" value="Unassembled WGS sequence"/>
</dbReference>
<feature type="transmembrane region" description="Helical" evidence="2">
    <location>
        <begin position="501"/>
        <end position="519"/>
    </location>
</feature>
<keyword evidence="2" id="KW-0472">Membrane</keyword>
<protein>
    <submittedName>
        <fullName evidence="3">Uncharacterized protein</fullName>
    </submittedName>
</protein>
<evidence type="ECO:0000313" key="3">
    <source>
        <dbReference type="EMBL" id="KAF9488727.1"/>
    </source>
</evidence>
<feature type="region of interest" description="Disordered" evidence="1">
    <location>
        <begin position="252"/>
        <end position="427"/>
    </location>
</feature>
<keyword evidence="2" id="KW-0812">Transmembrane</keyword>